<feature type="domain" description="MobA-like NTP transferase" evidence="9">
    <location>
        <begin position="9"/>
        <end position="169"/>
    </location>
</feature>
<evidence type="ECO:0000256" key="3">
    <source>
        <dbReference type="ARBA" id="ARBA00022723"/>
    </source>
</evidence>
<dbReference type="GO" id="GO:0046872">
    <property type="term" value="F:metal ion binding"/>
    <property type="evidence" value="ECO:0007669"/>
    <property type="project" value="UniProtKB-KW"/>
</dbReference>
<comment type="catalytic activity">
    <reaction evidence="8">
        <text>Mo-molybdopterin + GTP + H(+) = Mo-molybdopterin guanine dinucleotide + diphosphate</text>
        <dbReference type="Rhea" id="RHEA:34243"/>
        <dbReference type="ChEBI" id="CHEBI:15378"/>
        <dbReference type="ChEBI" id="CHEBI:33019"/>
        <dbReference type="ChEBI" id="CHEBI:37565"/>
        <dbReference type="ChEBI" id="CHEBI:71302"/>
        <dbReference type="ChEBI" id="CHEBI:71310"/>
        <dbReference type="EC" id="2.7.7.77"/>
    </reaction>
</comment>
<dbReference type="GO" id="GO:0061603">
    <property type="term" value="F:molybdenum cofactor guanylyltransferase activity"/>
    <property type="evidence" value="ECO:0007669"/>
    <property type="project" value="UniProtKB-EC"/>
</dbReference>
<dbReference type="OrthoDB" id="9788394at2"/>
<comment type="similarity">
    <text evidence="8">Belongs to the MobA family.</text>
</comment>
<comment type="cofactor">
    <cofactor evidence="8">
        <name>Mg(2+)</name>
        <dbReference type="ChEBI" id="CHEBI:18420"/>
    </cofactor>
</comment>
<dbReference type="CDD" id="cd02503">
    <property type="entry name" value="MobA"/>
    <property type="match status" value="1"/>
</dbReference>
<name>A0A3N1NXJ6_9GAMM</name>
<dbReference type="SUPFAM" id="SSF53448">
    <property type="entry name" value="Nucleotide-diphospho-sugar transferases"/>
    <property type="match status" value="1"/>
</dbReference>
<dbReference type="EMBL" id="RJUK01000001">
    <property type="protein sequence ID" value="ROQ20549.1"/>
    <property type="molecule type" value="Genomic_DNA"/>
</dbReference>
<keyword evidence="11" id="KW-1185">Reference proteome</keyword>
<dbReference type="InterPro" id="IPR029044">
    <property type="entry name" value="Nucleotide-diphossugar_trans"/>
</dbReference>
<evidence type="ECO:0000313" key="10">
    <source>
        <dbReference type="EMBL" id="ROQ20549.1"/>
    </source>
</evidence>
<evidence type="ECO:0000256" key="7">
    <source>
        <dbReference type="ARBA" id="ARBA00023150"/>
    </source>
</evidence>
<proteinExistence type="inferred from homology"/>
<protein>
    <recommendedName>
        <fullName evidence="8">Molybdenum cofactor guanylyltransferase</fullName>
        <shortName evidence="8">MoCo guanylyltransferase</shortName>
        <ecNumber evidence="8">2.7.7.77</ecNumber>
    </recommendedName>
    <alternativeName>
        <fullName evidence="8">GTP:molybdopterin guanylyltransferase</fullName>
    </alternativeName>
    <alternativeName>
        <fullName evidence="8">Mo-MPT guanylyltransferase</fullName>
    </alternativeName>
    <alternativeName>
        <fullName evidence="8">Molybdopterin guanylyltransferase</fullName>
    </alternativeName>
    <alternativeName>
        <fullName evidence="8">Molybdopterin-guanine dinucleotide synthase</fullName>
        <shortName evidence="8">MGD synthase</shortName>
    </alternativeName>
</protein>
<dbReference type="InterPro" id="IPR025877">
    <property type="entry name" value="MobA-like_NTP_Trfase"/>
</dbReference>
<dbReference type="GO" id="GO:0005525">
    <property type="term" value="F:GTP binding"/>
    <property type="evidence" value="ECO:0007669"/>
    <property type="project" value="UniProtKB-UniRule"/>
</dbReference>
<feature type="binding site" evidence="8">
    <location>
        <position position="71"/>
    </location>
    <ligand>
        <name>GTP</name>
        <dbReference type="ChEBI" id="CHEBI:37565"/>
    </ligand>
</feature>
<feature type="binding site" evidence="8">
    <location>
        <position position="106"/>
    </location>
    <ligand>
        <name>GTP</name>
        <dbReference type="ChEBI" id="CHEBI:37565"/>
    </ligand>
</feature>
<evidence type="ECO:0000256" key="2">
    <source>
        <dbReference type="ARBA" id="ARBA00022679"/>
    </source>
</evidence>
<sequence length="210" mass="23532">MNDRPQIPGIILAGGLARRMGGGDKCLLPLGGQTLLQRAIAKARPQVTELLLNANGNHLRFTRSGLTVLSDEYPNFPGPLAGIHAGLQWLENHRPDHQWMASFASDTPFFPDNLVSELYQRALETEASLILARSGEQTHPIFGLWHRSLLPAVRDALRSDQTPRLQDWAREQKAESVTFEQTGYDPFFNINRPQDLYDAEALLPLTDRAR</sequence>
<evidence type="ECO:0000259" key="9">
    <source>
        <dbReference type="Pfam" id="PF12804"/>
    </source>
</evidence>
<keyword evidence="2 8" id="KW-0808">Transferase</keyword>
<comment type="domain">
    <text evidence="8">The N-terminal domain determines nucleotide recognition and specific binding, while the C-terminal domain determines the specific binding to the target protein.</text>
</comment>
<comment type="subunit">
    <text evidence="8">Monomer.</text>
</comment>
<keyword evidence="10" id="KW-0548">Nucleotidyltransferase</keyword>
<dbReference type="GO" id="GO:1902758">
    <property type="term" value="P:bis(molybdopterin guanine dinucleotide)molybdenum biosynthetic process"/>
    <property type="evidence" value="ECO:0007669"/>
    <property type="project" value="TreeGrafter"/>
</dbReference>
<comment type="function">
    <text evidence="8">Transfers a GMP moiety from GTP to Mo-molybdopterin (Mo-MPT) cofactor (Moco or molybdenum cofactor) to form Mo-molybdopterin guanine dinucleotide (Mo-MGD) cofactor.</text>
</comment>
<evidence type="ECO:0000256" key="6">
    <source>
        <dbReference type="ARBA" id="ARBA00023134"/>
    </source>
</evidence>
<evidence type="ECO:0000256" key="8">
    <source>
        <dbReference type="HAMAP-Rule" id="MF_00316"/>
    </source>
</evidence>
<organism evidence="10 11">
    <name type="scientific">Marinimicrobium koreense</name>
    <dbReference type="NCBI Taxonomy" id="306545"/>
    <lineage>
        <taxon>Bacteria</taxon>
        <taxon>Pseudomonadati</taxon>
        <taxon>Pseudomonadota</taxon>
        <taxon>Gammaproteobacteria</taxon>
        <taxon>Cellvibrionales</taxon>
        <taxon>Cellvibrionaceae</taxon>
        <taxon>Marinimicrobium</taxon>
    </lineage>
</organism>
<dbReference type="EC" id="2.7.7.77" evidence="8"/>
<reference evidence="10 11" key="1">
    <citation type="submission" date="2018-11" db="EMBL/GenBank/DDBJ databases">
        <title>Genomic Encyclopedia of Type Strains, Phase IV (KMG-IV): sequencing the most valuable type-strain genomes for metagenomic binning, comparative biology and taxonomic classification.</title>
        <authorList>
            <person name="Goeker M."/>
        </authorList>
    </citation>
    <scope>NUCLEOTIDE SEQUENCE [LARGE SCALE GENOMIC DNA]</scope>
    <source>
        <strain evidence="10 11">DSM 16974</strain>
    </source>
</reference>
<comment type="subcellular location">
    <subcellularLocation>
        <location evidence="8">Cytoplasm</location>
    </subcellularLocation>
</comment>
<comment type="caution">
    <text evidence="10">The sequence shown here is derived from an EMBL/GenBank/DDBJ whole genome shotgun (WGS) entry which is preliminary data.</text>
</comment>
<evidence type="ECO:0000256" key="1">
    <source>
        <dbReference type="ARBA" id="ARBA00022490"/>
    </source>
</evidence>
<keyword evidence="4 8" id="KW-0547">Nucleotide-binding</keyword>
<dbReference type="PANTHER" id="PTHR19136:SF81">
    <property type="entry name" value="MOLYBDENUM COFACTOR GUANYLYLTRANSFERASE"/>
    <property type="match status" value="1"/>
</dbReference>
<accession>A0A3N1NXJ6</accession>
<keyword evidence="3 8" id="KW-0479">Metal-binding</keyword>
<keyword evidence="7 8" id="KW-0501">Molybdenum cofactor biosynthesis</keyword>
<dbReference type="InterPro" id="IPR013482">
    <property type="entry name" value="Molybde_CF_guanTrfase"/>
</dbReference>
<feature type="binding site" evidence="8">
    <location>
        <position position="25"/>
    </location>
    <ligand>
        <name>GTP</name>
        <dbReference type="ChEBI" id="CHEBI:37565"/>
    </ligand>
</feature>
<dbReference type="Pfam" id="PF12804">
    <property type="entry name" value="NTP_transf_3"/>
    <property type="match status" value="1"/>
</dbReference>
<keyword evidence="1 8" id="KW-0963">Cytoplasm</keyword>
<dbReference type="NCBIfam" id="TIGR02665">
    <property type="entry name" value="molyb_mobA"/>
    <property type="match status" value="1"/>
</dbReference>
<dbReference type="RefSeq" id="WP_123637680.1">
    <property type="nucleotide sequence ID" value="NZ_RJUK01000001.1"/>
</dbReference>
<keyword evidence="6 8" id="KW-0342">GTP-binding</keyword>
<dbReference type="Proteomes" id="UP000273643">
    <property type="component" value="Unassembled WGS sequence"/>
</dbReference>
<feature type="binding site" evidence="8">
    <location>
        <position position="106"/>
    </location>
    <ligand>
        <name>Mg(2+)</name>
        <dbReference type="ChEBI" id="CHEBI:18420"/>
    </ligand>
</feature>
<evidence type="ECO:0000256" key="4">
    <source>
        <dbReference type="ARBA" id="ARBA00022741"/>
    </source>
</evidence>
<feature type="binding site" evidence="8">
    <location>
        <begin position="12"/>
        <end position="14"/>
    </location>
    <ligand>
        <name>GTP</name>
        <dbReference type="ChEBI" id="CHEBI:37565"/>
    </ligand>
</feature>
<dbReference type="AlphaFoldDB" id="A0A3N1NXJ6"/>
<dbReference type="HAMAP" id="MF_00316">
    <property type="entry name" value="MobA"/>
    <property type="match status" value="1"/>
</dbReference>
<evidence type="ECO:0000256" key="5">
    <source>
        <dbReference type="ARBA" id="ARBA00022842"/>
    </source>
</evidence>
<feature type="binding site" evidence="8">
    <location>
        <position position="53"/>
    </location>
    <ligand>
        <name>GTP</name>
        <dbReference type="ChEBI" id="CHEBI:37565"/>
    </ligand>
</feature>
<gene>
    <name evidence="8" type="primary">mobA</name>
    <name evidence="10" type="ORF">EDC38_1156</name>
</gene>
<dbReference type="PANTHER" id="PTHR19136">
    <property type="entry name" value="MOLYBDENUM COFACTOR GUANYLYLTRANSFERASE"/>
    <property type="match status" value="1"/>
</dbReference>
<dbReference type="Gene3D" id="3.90.550.10">
    <property type="entry name" value="Spore Coat Polysaccharide Biosynthesis Protein SpsA, Chain A"/>
    <property type="match status" value="1"/>
</dbReference>
<evidence type="ECO:0000313" key="11">
    <source>
        <dbReference type="Proteomes" id="UP000273643"/>
    </source>
</evidence>
<keyword evidence="5 8" id="KW-0460">Magnesium</keyword>
<dbReference type="GO" id="GO:0005737">
    <property type="term" value="C:cytoplasm"/>
    <property type="evidence" value="ECO:0007669"/>
    <property type="project" value="UniProtKB-SubCell"/>
</dbReference>